<dbReference type="Pfam" id="PF00106">
    <property type="entry name" value="adh_short"/>
    <property type="match status" value="1"/>
</dbReference>
<dbReference type="PRINTS" id="PR00081">
    <property type="entry name" value="GDHRDH"/>
</dbReference>
<proteinExistence type="inferred from homology"/>
<comment type="caution">
    <text evidence="3">The sequence shown here is derived from an EMBL/GenBank/DDBJ whole genome shotgun (WGS) entry which is preliminary data.</text>
</comment>
<evidence type="ECO:0000313" key="4">
    <source>
        <dbReference type="Proteomes" id="UP001645859"/>
    </source>
</evidence>
<sequence>MRLLIVGASSGLGRALFDGLAAAGHDTVGVSRSVPADVDPARWIAADFSDPATAADTVVGAISDTGGVLDGVLYNLGVWEPTAFSDDYDFAAQDDAVTLGLLASNVAGPILLLQRLMPLLLAGAQPRVILTGSTSGLPRSGRPEVAFGASKAALNGIADALRARYHGDRLGVTTLQLGYLNTDDTLSVPRAEAAARGEGTLIPVHDVVAVVTTLLGLSPASTVRELVMPAILDDRF</sequence>
<accession>A0ABS1SJT4</accession>
<dbReference type="Proteomes" id="UP001645859">
    <property type="component" value="Unassembled WGS sequence"/>
</dbReference>
<dbReference type="PANTHER" id="PTHR44196:SF1">
    <property type="entry name" value="DEHYDROGENASE_REDUCTASE SDR FAMILY MEMBER 7B"/>
    <property type="match status" value="1"/>
</dbReference>
<evidence type="ECO:0000256" key="1">
    <source>
        <dbReference type="ARBA" id="ARBA00006484"/>
    </source>
</evidence>
<comment type="similarity">
    <text evidence="1">Belongs to the short-chain dehydrogenases/reductases (SDR) family.</text>
</comment>
<dbReference type="InterPro" id="IPR036291">
    <property type="entry name" value="NAD(P)-bd_dom_sf"/>
</dbReference>
<gene>
    <name evidence="3" type="ORF">D3230_15310</name>
</gene>
<keyword evidence="2" id="KW-0560">Oxidoreductase</keyword>
<evidence type="ECO:0000313" key="3">
    <source>
        <dbReference type="EMBL" id="MBL3680646.1"/>
    </source>
</evidence>
<dbReference type="InterPro" id="IPR002347">
    <property type="entry name" value="SDR_fam"/>
</dbReference>
<dbReference type="Gene3D" id="3.40.50.720">
    <property type="entry name" value="NAD(P)-binding Rossmann-like Domain"/>
    <property type="match status" value="1"/>
</dbReference>
<reference evidence="3 4" key="1">
    <citation type="submission" date="2018-09" db="EMBL/GenBank/DDBJ databases">
        <title>Comparative genomics of Leucobacter spp.</title>
        <authorList>
            <person name="Reis A.C."/>
            <person name="Kolvenbach B.A."/>
            <person name="Corvini P.F.X."/>
            <person name="Nunes O.C."/>
        </authorList>
    </citation>
    <scope>NUCLEOTIDE SEQUENCE [LARGE SCALE GENOMIC DNA]</scope>
    <source>
        <strain evidence="3 4">TAN 31504</strain>
    </source>
</reference>
<dbReference type="EMBL" id="QYAC01000009">
    <property type="protein sequence ID" value="MBL3680646.1"/>
    <property type="molecule type" value="Genomic_DNA"/>
</dbReference>
<dbReference type="SUPFAM" id="SSF51735">
    <property type="entry name" value="NAD(P)-binding Rossmann-fold domains"/>
    <property type="match status" value="1"/>
</dbReference>
<dbReference type="CDD" id="cd05233">
    <property type="entry name" value="SDR_c"/>
    <property type="match status" value="1"/>
</dbReference>
<organism evidence="3 4">
    <name type="scientific">Leucobacter chromiireducens subsp. solipictus</name>
    <dbReference type="NCBI Taxonomy" id="398235"/>
    <lineage>
        <taxon>Bacteria</taxon>
        <taxon>Bacillati</taxon>
        <taxon>Actinomycetota</taxon>
        <taxon>Actinomycetes</taxon>
        <taxon>Micrococcales</taxon>
        <taxon>Microbacteriaceae</taxon>
        <taxon>Leucobacter</taxon>
    </lineage>
</organism>
<keyword evidence="4" id="KW-1185">Reference proteome</keyword>
<protein>
    <submittedName>
        <fullName evidence="3">SDR family oxidoreductase</fullName>
    </submittedName>
</protein>
<evidence type="ECO:0000256" key="2">
    <source>
        <dbReference type="ARBA" id="ARBA00023002"/>
    </source>
</evidence>
<dbReference type="RefSeq" id="WP_202345921.1">
    <property type="nucleotide sequence ID" value="NZ_BAAAPI010000010.1"/>
</dbReference>
<name>A0ABS1SJT4_9MICO</name>
<dbReference type="PANTHER" id="PTHR44196">
    <property type="entry name" value="DEHYDROGENASE/REDUCTASE SDR FAMILY MEMBER 7B"/>
    <property type="match status" value="1"/>
</dbReference>